<evidence type="ECO:0008006" key="5">
    <source>
        <dbReference type="Google" id="ProtNLM"/>
    </source>
</evidence>
<protein>
    <recommendedName>
        <fullName evidence="5">DNA translocase FtsK</fullName>
    </recommendedName>
</protein>
<dbReference type="AlphaFoldDB" id="A0A3A1YBG0"/>
<keyword evidence="2" id="KW-0472">Membrane</keyword>
<name>A0A3A1YBG0_9GAMM</name>
<proteinExistence type="predicted"/>
<feature type="transmembrane region" description="Helical" evidence="2">
    <location>
        <begin position="123"/>
        <end position="143"/>
    </location>
</feature>
<evidence type="ECO:0000313" key="4">
    <source>
        <dbReference type="Proteomes" id="UP000266258"/>
    </source>
</evidence>
<evidence type="ECO:0000256" key="1">
    <source>
        <dbReference type="SAM" id="MobiDB-lite"/>
    </source>
</evidence>
<keyword evidence="2" id="KW-0812">Transmembrane</keyword>
<feature type="transmembrane region" description="Helical" evidence="2">
    <location>
        <begin position="150"/>
        <end position="168"/>
    </location>
</feature>
<dbReference type="OrthoDB" id="5678612at2"/>
<feature type="compositionally biased region" description="Basic residues" evidence="1">
    <location>
        <begin position="478"/>
        <end position="488"/>
    </location>
</feature>
<feature type="compositionally biased region" description="Low complexity" evidence="1">
    <location>
        <begin position="468"/>
        <end position="477"/>
    </location>
</feature>
<dbReference type="EMBL" id="NRJH01000013">
    <property type="protein sequence ID" value="RIY33554.1"/>
    <property type="molecule type" value="Genomic_DNA"/>
</dbReference>
<feature type="transmembrane region" description="Helical" evidence="2">
    <location>
        <begin position="97"/>
        <end position="117"/>
    </location>
</feature>
<reference evidence="3 4" key="1">
    <citation type="submission" date="2017-08" db="EMBL/GenBank/DDBJ databases">
        <title>Reclassification of Bisgaard taxon 37 and 44.</title>
        <authorList>
            <person name="Christensen H."/>
        </authorList>
    </citation>
    <scope>NUCLEOTIDE SEQUENCE [LARGE SCALE GENOMIC DNA]</scope>
    <source>
        <strain evidence="3 4">B96_4</strain>
    </source>
</reference>
<keyword evidence="4" id="KW-1185">Reference proteome</keyword>
<feature type="transmembrane region" description="Helical" evidence="2">
    <location>
        <begin position="64"/>
        <end position="85"/>
    </location>
</feature>
<feature type="compositionally biased region" description="Polar residues" evidence="1">
    <location>
        <begin position="403"/>
        <end position="436"/>
    </location>
</feature>
<gene>
    <name evidence="3" type="ORF">CJP74_01430</name>
</gene>
<keyword evidence="2" id="KW-1133">Transmembrane helix</keyword>
<evidence type="ECO:0000256" key="2">
    <source>
        <dbReference type="SAM" id="Phobius"/>
    </source>
</evidence>
<sequence>MVSETGFLSRLTLFLLVFFGLVTIASVFLFNPTYSGITYTTSLYKTQSLWQGALTGLSDLNFFFFGRFAYLVPVFLTLMHILFLFQRTRKGFNWLRWLGFILATGILFWGLGLIYASTQTSEYRLFNIYNMGGFFATLVSYFVSEILIKFLLGLALVLLGVFAMYQFMIKRLIADYYAFLQADKEANLEGYQDSSISSSILEESQRRRQEKEEQRSKEYPFFNLPGISAQDKLEQLQSEVDSIASLATSLDVLPRLTPAQQQTQDYLIRLYETKYQEFIKLRKELGKKKFTGILRMIVSSGYSPTLSQISLPYSPIDRENVKISQLIPLGQEDNYVPITYAEESLGQEYVSEQGEGEQVIEQVGREEATEYAAEPSTAQEDRVGSLWEEFHSLEQDIKKPSQEEQVLSTAQEPQQEPTLTTAQEPQAEQTFATAQEPQAEPALAIAQEPQAEPTPSSEPAREEQVQEQATPAPAKQKPAGKGKSKKGQKATGYYNISYEKGNSILAAKKAELAQKEAILEKLKALKEQSSSSK</sequence>
<feature type="region of interest" description="Disordered" evidence="1">
    <location>
        <begin position="397"/>
        <end position="491"/>
    </location>
</feature>
<dbReference type="RefSeq" id="WP_119496499.1">
    <property type="nucleotide sequence ID" value="NZ_NRJH01000013.1"/>
</dbReference>
<feature type="transmembrane region" description="Helical" evidence="2">
    <location>
        <begin position="12"/>
        <end position="30"/>
    </location>
</feature>
<accession>A0A3A1YBG0</accession>
<comment type="caution">
    <text evidence="3">The sequence shown here is derived from an EMBL/GenBank/DDBJ whole genome shotgun (WGS) entry which is preliminary data.</text>
</comment>
<organism evidence="3 4">
    <name type="scientific">Psittacicella melopsittaci</name>
    <dbReference type="NCBI Taxonomy" id="2028576"/>
    <lineage>
        <taxon>Bacteria</taxon>
        <taxon>Pseudomonadati</taxon>
        <taxon>Pseudomonadota</taxon>
        <taxon>Gammaproteobacteria</taxon>
        <taxon>Pasteurellales</taxon>
        <taxon>Psittacicellaceae</taxon>
        <taxon>Psittacicella</taxon>
    </lineage>
</organism>
<evidence type="ECO:0000313" key="3">
    <source>
        <dbReference type="EMBL" id="RIY33554.1"/>
    </source>
</evidence>
<dbReference type="Proteomes" id="UP000266258">
    <property type="component" value="Unassembled WGS sequence"/>
</dbReference>